<accession>A0A5J4WLA1</accession>
<sequence>MWTQPNKCAIPDITWWINKLAHNQPLRFTRPNKWIIFLTETSSSGSGAALIRQNQKKVFAYGEWKDNNLKSSNQRKVTVVLKSLLDSRQELIQQQHIGVRLFIDNTVTIYCINQGKESFTIALLVGKVLKLAEQHSGEFAFNREFFKKTLMKLGIQLHIDIFAIRANRQCTWYCSFSKDKFAVKQNGYELQWSKEVPLFHPPISQQLKTIRQVKKERVPVAVLIAPDWPNQKWFRELREITTQKICLQENSQVLLIGVKHRNKGWVLPSGLIYLFILEVKTEKIFSDNCYRLVD</sequence>
<dbReference type="Proteomes" id="UP000324800">
    <property type="component" value="Unassembled WGS sequence"/>
</dbReference>
<name>A0A5J4WLA1_9EUKA</name>
<proteinExistence type="predicted"/>
<evidence type="ECO:0000313" key="1">
    <source>
        <dbReference type="EMBL" id="KAA6395837.1"/>
    </source>
</evidence>
<dbReference type="PANTHER" id="PTHR33050:SF7">
    <property type="entry name" value="RIBONUCLEASE H"/>
    <property type="match status" value="1"/>
</dbReference>
<dbReference type="PANTHER" id="PTHR33050">
    <property type="entry name" value="REVERSE TRANSCRIPTASE DOMAIN-CONTAINING PROTEIN"/>
    <property type="match status" value="1"/>
</dbReference>
<gene>
    <name evidence="1" type="ORF">EZS28_008637</name>
</gene>
<evidence type="ECO:0000313" key="2">
    <source>
        <dbReference type="Proteomes" id="UP000324800"/>
    </source>
</evidence>
<dbReference type="AlphaFoldDB" id="A0A5J4WLA1"/>
<protein>
    <submittedName>
        <fullName evidence="1">Uncharacterized protein</fullName>
    </submittedName>
</protein>
<organism evidence="1 2">
    <name type="scientific">Streblomastix strix</name>
    <dbReference type="NCBI Taxonomy" id="222440"/>
    <lineage>
        <taxon>Eukaryota</taxon>
        <taxon>Metamonada</taxon>
        <taxon>Preaxostyla</taxon>
        <taxon>Oxymonadida</taxon>
        <taxon>Streblomastigidae</taxon>
        <taxon>Streblomastix</taxon>
    </lineage>
</organism>
<dbReference type="InterPro" id="IPR052055">
    <property type="entry name" value="Hepadnavirus_pol/RT"/>
</dbReference>
<reference evidence="1 2" key="1">
    <citation type="submission" date="2019-03" db="EMBL/GenBank/DDBJ databases">
        <title>Single cell metagenomics reveals metabolic interactions within the superorganism composed of flagellate Streblomastix strix and complex community of Bacteroidetes bacteria on its surface.</title>
        <authorList>
            <person name="Treitli S.C."/>
            <person name="Kolisko M."/>
            <person name="Husnik F."/>
            <person name="Keeling P."/>
            <person name="Hampl V."/>
        </authorList>
    </citation>
    <scope>NUCLEOTIDE SEQUENCE [LARGE SCALE GENOMIC DNA]</scope>
    <source>
        <strain evidence="1">ST1C</strain>
    </source>
</reference>
<dbReference type="EMBL" id="SNRW01001580">
    <property type="protein sequence ID" value="KAA6395837.1"/>
    <property type="molecule type" value="Genomic_DNA"/>
</dbReference>
<comment type="caution">
    <text evidence="1">The sequence shown here is derived from an EMBL/GenBank/DDBJ whole genome shotgun (WGS) entry which is preliminary data.</text>
</comment>